<evidence type="ECO:0000313" key="2">
    <source>
        <dbReference type="Proteomes" id="UP000245790"/>
    </source>
</evidence>
<dbReference type="OrthoDB" id="336237at2"/>
<dbReference type="Pfam" id="PF07606">
    <property type="entry name" value="DUF1569"/>
    <property type="match status" value="1"/>
</dbReference>
<gene>
    <name evidence="1" type="ORF">C8D97_102385</name>
</gene>
<dbReference type="AlphaFoldDB" id="A0A316G012"/>
<sequence>MKRRTFIELGLGLSAVAGAAAYGWFSLRPPRAKDFTSLSDAIEYIEALPKNAFIVSSGYWSAHQIFVHLKQSVDYSMSGFPEQKSELFQNTLGSLAYHLFKAKGGSTHRLFQPIPGADPLPVRGNTYRALQSLADSLKQFQQHQDFQPHFAYGDLSRSQYEIAHLMHINEHFSEIDVVLPPGNKK</sequence>
<protein>
    <submittedName>
        <fullName evidence="1">Uncharacterized protein DUF1569</fullName>
    </submittedName>
</protein>
<dbReference type="InterPro" id="IPR011463">
    <property type="entry name" value="DUF1569"/>
</dbReference>
<dbReference type="EMBL" id="QGGU01000002">
    <property type="protein sequence ID" value="PWK53993.1"/>
    <property type="molecule type" value="Genomic_DNA"/>
</dbReference>
<name>A0A316G012_9GAMM</name>
<comment type="caution">
    <text evidence="1">The sequence shown here is derived from an EMBL/GenBank/DDBJ whole genome shotgun (WGS) entry which is preliminary data.</text>
</comment>
<reference evidence="1 2" key="1">
    <citation type="submission" date="2018-05" db="EMBL/GenBank/DDBJ databases">
        <title>Genomic Encyclopedia of Type Strains, Phase IV (KMG-IV): sequencing the most valuable type-strain genomes for metagenomic binning, comparative biology and taxonomic classification.</title>
        <authorList>
            <person name="Goeker M."/>
        </authorList>
    </citation>
    <scope>NUCLEOTIDE SEQUENCE [LARGE SCALE GENOMIC DNA]</scope>
    <source>
        <strain evidence="1 2">DSM 25350</strain>
    </source>
</reference>
<proteinExistence type="predicted"/>
<organism evidence="1 2">
    <name type="scientific">Pleionea mediterranea</name>
    <dbReference type="NCBI Taxonomy" id="523701"/>
    <lineage>
        <taxon>Bacteria</taxon>
        <taxon>Pseudomonadati</taxon>
        <taxon>Pseudomonadota</taxon>
        <taxon>Gammaproteobacteria</taxon>
        <taxon>Oceanospirillales</taxon>
        <taxon>Pleioneaceae</taxon>
        <taxon>Pleionea</taxon>
    </lineage>
</organism>
<keyword evidence="2" id="KW-1185">Reference proteome</keyword>
<evidence type="ECO:0000313" key="1">
    <source>
        <dbReference type="EMBL" id="PWK53993.1"/>
    </source>
</evidence>
<dbReference type="Proteomes" id="UP000245790">
    <property type="component" value="Unassembled WGS sequence"/>
</dbReference>
<dbReference type="RefSeq" id="WP_109762159.1">
    <property type="nucleotide sequence ID" value="NZ_QGGU01000002.1"/>
</dbReference>
<accession>A0A316G012</accession>